<dbReference type="PROSITE" id="PS50850">
    <property type="entry name" value="MFS"/>
    <property type="match status" value="1"/>
</dbReference>
<comment type="subcellular location">
    <subcellularLocation>
        <location evidence="1">Cell membrane</location>
        <topology evidence="1">Multi-pass membrane protein</topology>
    </subcellularLocation>
</comment>
<feature type="transmembrane region" description="Helical" evidence="6">
    <location>
        <begin position="319"/>
        <end position="339"/>
    </location>
</feature>
<evidence type="ECO:0000256" key="3">
    <source>
        <dbReference type="ARBA" id="ARBA00022692"/>
    </source>
</evidence>
<feature type="domain" description="Major facilitator superfamily (MFS) profile" evidence="7">
    <location>
        <begin position="44"/>
        <end position="430"/>
    </location>
</feature>
<dbReference type="EMBL" id="JXKA01000021">
    <property type="protein sequence ID" value="PCS11012.1"/>
    <property type="molecule type" value="Genomic_DNA"/>
</dbReference>
<feature type="transmembrane region" description="Helical" evidence="6">
    <location>
        <begin position="170"/>
        <end position="195"/>
    </location>
</feature>
<dbReference type="InterPro" id="IPR011701">
    <property type="entry name" value="MFS"/>
</dbReference>
<evidence type="ECO:0000256" key="4">
    <source>
        <dbReference type="ARBA" id="ARBA00022989"/>
    </source>
</evidence>
<keyword evidence="2" id="KW-0813">Transport</keyword>
<evidence type="ECO:0000256" key="2">
    <source>
        <dbReference type="ARBA" id="ARBA00022448"/>
    </source>
</evidence>
<feature type="transmembrane region" description="Helical" evidence="6">
    <location>
        <begin position="201"/>
        <end position="220"/>
    </location>
</feature>
<reference evidence="8 9" key="1">
    <citation type="submission" date="2014-12" db="EMBL/GenBank/DDBJ databases">
        <title>Draft genome sequences of 10 type strains of Lactococcus.</title>
        <authorList>
            <person name="Sun Z."/>
            <person name="Zhong Z."/>
            <person name="Liu W."/>
            <person name="Zhang W."/>
            <person name="Zhang H."/>
        </authorList>
    </citation>
    <scope>NUCLEOTIDE SEQUENCE [LARGE SCALE GENOMIC DNA]</scope>
    <source>
        <strain evidence="8 9">DSM 20450</strain>
    </source>
</reference>
<dbReference type="GO" id="GO:0005886">
    <property type="term" value="C:plasma membrane"/>
    <property type="evidence" value="ECO:0007669"/>
    <property type="project" value="UniProtKB-SubCell"/>
</dbReference>
<dbReference type="Gene3D" id="1.20.1250.20">
    <property type="entry name" value="MFS general substrate transporter like domains"/>
    <property type="match status" value="1"/>
</dbReference>
<accession>A0A2A5SC39</accession>
<dbReference type="InterPro" id="IPR036259">
    <property type="entry name" value="MFS_trans_sf"/>
</dbReference>
<comment type="caution">
    <text evidence="8">The sequence shown here is derived from an EMBL/GenBank/DDBJ whole genome shotgun (WGS) entry which is preliminary data.</text>
</comment>
<feature type="transmembrane region" description="Helical" evidence="6">
    <location>
        <begin position="345"/>
        <end position="365"/>
    </location>
</feature>
<evidence type="ECO:0000313" key="9">
    <source>
        <dbReference type="Proteomes" id="UP000218744"/>
    </source>
</evidence>
<feature type="transmembrane region" description="Helical" evidence="6">
    <location>
        <begin position="113"/>
        <end position="132"/>
    </location>
</feature>
<evidence type="ECO:0000313" key="8">
    <source>
        <dbReference type="EMBL" id="PCS11012.1"/>
    </source>
</evidence>
<evidence type="ECO:0000256" key="6">
    <source>
        <dbReference type="SAM" id="Phobius"/>
    </source>
</evidence>
<feature type="transmembrane region" description="Helical" evidence="6">
    <location>
        <begin position="138"/>
        <end position="158"/>
    </location>
</feature>
<dbReference type="PANTHER" id="PTHR23504">
    <property type="entry name" value="MAJOR FACILITATOR SUPERFAMILY DOMAIN-CONTAINING PROTEIN 10"/>
    <property type="match status" value="1"/>
</dbReference>
<sequence>MNEIRQNWEPACWVEPPIFLNFITSTQSGSYLMEVLPMKINKHALNFGLITTFLTGLGFTIISPVVPFMVAPFANAHDQALIVTSLMAIYALCTFFAAPALGSLSDRFGRKPILLISLAGSALGYLIFGLAGSLWMLFLGRIIDGLTGGNIVTLFAYFADITDEENRTKVFGWTAAAVGVGTISGPTVGGLLAHFGNSVPFYFGALISIANLLYGAFVMNESLPETHRTRNFSLKQLNPFTQLFQLLRMKNLNRLLFAGILLWLPNGALQAIISQFSLDSFAWTPVLIGLAISIMGLMDILTQIFIMPRLLKLANEDKLIRLALVCEIIAYLLFALSAFSKMWPFFILAMFIFAFGDSIFGTAFNGKLSKSATSSEQGKLQGGSQALQALTRVIGPLIGGQIYISLGHFAPALMGFIFLMIALLVLSKTKSDQE</sequence>
<dbReference type="SUPFAM" id="SSF103473">
    <property type="entry name" value="MFS general substrate transporter"/>
    <property type="match status" value="1"/>
</dbReference>
<dbReference type="PANTHER" id="PTHR23504:SF15">
    <property type="entry name" value="MAJOR FACILITATOR SUPERFAMILY (MFS) PROFILE DOMAIN-CONTAINING PROTEIN"/>
    <property type="match status" value="1"/>
</dbReference>
<dbReference type="Pfam" id="PF07690">
    <property type="entry name" value="MFS_1"/>
    <property type="match status" value="1"/>
</dbReference>
<keyword evidence="5 6" id="KW-0472">Membrane</keyword>
<dbReference type="InterPro" id="IPR001958">
    <property type="entry name" value="Tet-R_TetA/multi-R_MdtG-like"/>
</dbReference>
<name>A0A2A5SC39_LACLH</name>
<dbReference type="Proteomes" id="UP000218744">
    <property type="component" value="Unassembled WGS sequence"/>
</dbReference>
<evidence type="ECO:0000256" key="1">
    <source>
        <dbReference type="ARBA" id="ARBA00004651"/>
    </source>
</evidence>
<feature type="transmembrane region" description="Helical" evidence="6">
    <location>
        <begin position="80"/>
        <end position="101"/>
    </location>
</feature>
<feature type="transmembrane region" description="Helical" evidence="6">
    <location>
        <begin position="409"/>
        <end position="426"/>
    </location>
</feature>
<dbReference type="GO" id="GO:0022857">
    <property type="term" value="F:transmembrane transporter activity"/>
    <property type="evidence" value="ECO:0007669"/>
    <property type="project" value="InterPro"/>
</dbReference>
<feature type="transmembrane region" description="Helical" evidence="6">
    <location>
        <begin position="255"/>
        <end position="276"/>
    </location>
</feature>
<dbReference type="AlphaFoldDB" id="A0A2A5SC39"/>
<feature type="transmembrane region" description="Helical" evidence="6">
    <location>
        <begin position="282"/>
        <end position="307"/>
    </location>
</feature>
<evidence type="ECO:0000256" key="5">
    <source>
        <dbReference type="ARBA" id="ARBA00023136"/>
    </source>
</evidence>
<protein>
    <submittedName>
        <fullName evidence="8">MFS transporter</fullName>
    </submittedName>
</protein>
<dbReference type="CDD" id="cd17330">
    <property type="entry name" value="MFS_SLC46_TetA_like"/>
    <property type="match status" value="1"/>
</dbReference>
<feature type="transmembrane region" description="Helical" evidence="6">
    <location>
        <begin position="47"/>
        <end position="74"/>
    </location>
</feature>
<proteinExistence type="predicted"/>
<dbReference type="InterPro" id="IPR020846">
    <property type="entry name" value="MFS_dom"/>
</dbReference>
<gene>
    <name evidence="8" type="ORF">RU90_GL001042</name>
</gene>
<organism evidence="8 9">
    <name type="scientific">Lactococcus lactis subsp. hordniae</name>
    <dbReference type="NCBI Taxonomy" id="203404"/>
    <lineage>
        <taxon>Bacteria</taxon>
        <taxon>Bacillati</taxon>
        <taxon>Bacillota</taxon>
        <taxon>Bacilli</taxon>
        <taxon>Lactobacillales</taxon>
        <taxon>Streptococcaceae</taxon>
        <taxon>Lactococcus</taxon>
    </lineage>
</organism>
<evidence type="ECO:0000259" key="7">
    <source>
        <dbReference type="PROSITE" id="PS50850"/>
    </source>
</evidence>
<dbReference type="PRINTS" id="PR01035">
    <property type="entry name" value="TCRTETA"/>
</dbReference>
<keyword evidence="3 6" id="KW-0812">Transmembrane</keyword>
<keyword evidence="4 6" id="KW-1133">Transmembrane helix</keyword>